<dbReference type="Proteomes" id="UP001454036">
    <property type="component" value="Unassembled WGS sequence"/>
</dbReference>
<evidence type="ECO:0000313" key="1">
    <source>
        <dbReference type="EMBL" id="GAA0161616.1"/>
    </source>
</evidence>
<organism evidence="1 2">
    <name type="scientific">Lithospermum erythrorhizon</name>
    <name type="common">Purple gromwell</name>
    <name type="synonym">Lithospermum officinale var. erythrorhizon</name>
    <dbReference type="NCBI Taxonomy" id="34254"/>
    <lineage>
        <taxon>Eukaryota</taxon>
        <taxon>Viridiplantae</taxon>
        <taxon>Streptophyta</taxon>
        <taxon>Embryophyta</taxon>
        <taxon>Tracheophyta</taxon>
        <taxon>Spermatophyta</taxon>
        <taxon>Magnoliopsida</taxon>
        <taxon>eudicotyledons</taxon>
        <taxon>Gunneridae</taxon>
        <taxon>Pentapetalae</taxon>
        <taxon>asterids</taxon>
        <taxon>lamiids</taxon>
        <taxon>Boraginales</taxon>
        <taxon>Boraginaceae</taxon>
        <taxon>Boraginoideae</taxon>
        <taxon>Lithospermeae</taxon>
        <taxon>Lithospermum</taxon>
    </lineage>
</organism>
<reference evidence="1 2" key="1">
    <citation type="submission" date="2024-01" db="EMBL/GenBank/DDBJ databases">
        <title>The complete chloroplast genome sequence of Lithospermum erythrorhizon: insights into the phylogenetic relationship among Boraginaceae species and the maternal lineages of purple gromwells.</title>
        <authorList>
            <person name="Okada T."/>
            <person name="Watanabe K."/>
        </authorList>
    </citation>
    <scope>NUCLEOTIDE SEQUENCE [LARGE SCALE GENOMIC DNA]</scope>
</reference>
<accession>A0AAV3QF89</accession>
<evidence type="ECO:0000313" key="2">
    <source>
        <dbReference type="Proteomes" id="UP001454036"/>
    </source>
</evidence>
<dbReference type="EMBL" id="BAABME010004227">
    <property type="protein sequence ID" value="GAA0161616.1"/>
    <property type="molecule type" value="Genomic_DNA"/>
</dbReference>
<name>A0AAV3QF89_LITER</name>
<proteinExistence type="predicted"/>
<sequence>MPVFCRGRRGNSCLSSISRNTFPAERLKLRADAIAAAVIDRRDVPNRETPLHLAVKIGDETAIEMLMLAWRSNLYSR</sequence>
<gene>
    <name evidence="1" type="ORF">LIER_17891</name>
</gene>
<protein>
    <submittedName>
        <fullName evidence="1">Uncharacterized protein</fullName>
    </submittedName>
</protein>
<dbReference type="AlphaFoldDB" id="A0AAV3QF89"/>
<comment type="caution">
    <text evidence="1">The sequence shown here is derived from an EMBL/GenBank/DDBJ whole genome shotgun (WGS) entry which is preliminary data.</text>
</comment>
<keyword evidence="2" id="KW-1185">Reference proteome</keyword>